<accession>A0D4Z9</accession>
<dbReference type="InParanoid" id="A0D4Z9"/>
<evidence type="ECO:0000256" key="6">
    <source>
        <dbReference type="RuleBase" id="RU361206"/>
    </source>
</evidence>
<name>A0D4Z9_PARTE</name>
<dbReference type="FunCoup" id="A0D4Z9">
    <property type="interactions" value="171"/>
</dbReference>
<dbReference type="InterPro" id="IPR008564">
    <property type="entry name" value="TVP23-like"/>
</dbReference>
<comment type="subcellular location">
    <subcellularLocation>
        <location evidence="1 6">Membrane</location>
        <topology evidence="1 6">Multi-pass membrane protein</topology>
    </subcellularLocation>
</comment>
<comment type="similarity">
    <text evidence="2 6">Belongs to the TVP23 family.</text>
</comment>
<gene>
    <name evidence="7" type="ORF">GSPATT00013563001</name>
</gene>
<proteinExistence type="inferred from homology"/>
<dbReference type="GO" id="GO:0000139">
    <property type="term" value="C:Golgi membrane"/>
    <property type="evidence" value="ECO:0000318"/>
    <property type="project" value="GO_Central"/>
</dbReference>
<dbReference type="GO" id="GO:0009306">
    <property type="term" value="P:protein secretion"/>
    <property type="evidence" value="ECO:0000318"/>
    <property type="project" value="GO_Central"/>
</dbReference>
<feature type="transmembrane region" description="Helical" evidence="6">
    <location>
        <begin position="124"/>
        <end position="143"/>
    </location>
</feature>
<evidence type="ECO:0000256" key="2">
    <source>
        <dbReference type="ARBA" id="ARBA00005467"/>
    </source>
</evidence>
<keyword evidence="3 6" id="KW-0812">Transmembrane</keyword>
<dbReference type="Proteomes" id="UP000000600">
    <property type="component" value="Unassembled WGS sequence"/>
</dbReference>
<evidence type="ECO:0000256" key="5">
    <source>
        <dbReference type="ARBA" id="ARBA00023136"/>
    </source>
</evidence>
<feature type="transmembrane region" description="Helical" evidence="6">
    <location>
        <begin position="210"/>
        <end position="232"/>
    </location>
</feature>
<dbReference type="eggNOG" id="KOG3195">
    <property type="taxonomic scope" value="Eukaryota"/>
</dbReference>
<dbReference type="PANTHER" id="PTHR13019:SF7">
    <property type="entry name" value="GOLGI APPARATUS MEMBRANE PROTEIN TVP23"/>
    <property type="match status" value="1"/>
</dbReference>
<dbReference type="GO" id="GO:0016192">
    <property type="term" value="P:vesicle-mediated transport"/>
    <property type="evidence" value="ECO:0000318"/>
    <property type="project" value="GO_Central"/>
</dbReference>
<evidence type="ECO:0000313" key="7">
    <source>
        <dbReference type="EMBL" id="CAK78116.1"/>
    </source>
</evidence>
<dbReference type="KEGG" id="ptm:GSPATT00013563001"/>
<dbReference type="Pfam" id="PF05832">
    <property type="entry name" value="DUF846"/>
    <property type="match status" value="1"/>
</dbReference>
<protein>
    <recommendedName>
        <fullName evidence="6">Golgi apparatus membrane protein TVP23 homolog</fullName>
    </recommendedName>
</protein>
<reference evidence="7 8" key="1">
    <citation type="journal article" date="2006" name="Nature">
        <title>Global trends of whole-genome duplications revealed by the ciliate Paramecium tetraurelia.</title>
        <authorList>
            <consortium name="Genoscope"/>
            <person name="Aury J.-M."/>
            <person name="Jaillon O."/>
            <person name="Duret L."/>
            <person name="Noel B."/>
            <person name="Jubin C."/>
            <person name="Porcel B.M."/>
            <person name="Segurens B."/>
            <person name="Daubin V."/>
            <person name="Anthouard V."/>
            <person name="Aiach N."/>
            <person name="Arnaiz O."/>
            <person name="Billaut A."/>
            <person name="Beisson J."/>
            <person name="Blanc I."/>
            <person name="Bouhouche K."/>
            <person name="Camara F."/>
            <person name="Duharcourt S."/>
            <person name="Guigo R."/>
            <person name="Gogendeau D."/>
            <person name="Katinka M."/>
            <person name="Keller A.-M."/>
            <person name="Kissmehl R."/>
            <person name="Klotz C."/>
            <person name="Koll F."/>
            <person name="Le Moue A."/>
            <person name="Lepere C."/>
            <person name="Malinsky S."/>
            <person name="Nowacki M."/>
            <person name="Nowak J.K."/>
            <person name="Plattner H."/>
            <person name="Poulain J."/>
            <person name="Ruiz F."/>
            <person name="Serrano V."/>
            <person name="Zagulski M."/>
            <person name="Dessen P."/>
            <person name="Betermier M."/>
            <person name="Weissenbach J."/>
            <person name="Scarpelli C."/>
            <person name="Schachter V."/>
            <person name="Sperling L."/>
            <person name="Meyer E."/>
            <person name="Cohen J."/>
            <person name="Wincker P."/>
        </authorList>
    </citation>
    <scope>NUCLEOTIDE SEQUENCE [LARGE SCALE GENOMIC DNA]</scope>
    <source>
        <strain evidence="7 8">Stock d4-2</strain>
    </source>
</reference>
<evidence type="ECO:0000256" key="1">
    <source>
        <dbReference type="ARBA" id="ARBA00004141"/>
    </source>
</evidence>
<keyword evidence="4 6" id="KW-1133">Transmembrane helix</keyword>
<dbReference type="HOGENOM" id="CLU_077281_0_0_1"/>
<sequence length="257" mass="29439">MISFLQNQEFITQIVGFNQFKINQTQHGILCLSLQQIGDDQQDVQHSIPDLDNVNIKLGDDEKKVNQISSNTVSQVQQPPHHDAIPIQPLPPKTADPSFLSQLFHCLFKGLAIFVFFIPEGLLNLTYCFIIVVILSAIDFWTVKNITGRKLVGLRWWSEVKEDGSEEWIYECQVANFIPNPFNSNIFWFAQFGVVLTWGILILLDLIGLRWFNAVLAMTAFCLTGINFVGFYKCRGEHQKKAKEYMTKIGLKAIQQW</sequence>
<dbReference type="PANTHER" id="PTHR13019">
    <property type="entry name" value="GOLGI APPARATUS MEMBRANE PROTEIN TVP23"/>
    <property type="match status" value="1"/>
</dbReference>
<keyword evidence="8" id="KW-1185">Reference proteome</keyword>
<evidence type="ECO:0000313" key="8">
    <source>
        <dbReference type="Proteomes" id="UP000000600"/>
    </source>
</evidence>
<evidence type="ECO:0000256" key="3">
    <source>
        <dbReference type="ARBA" id="ARBA00022692"/>
    </source>
</evidence>
<evidence type="ECO:0000256" key="4">
    <source>
        <dbReference type="ARBA" id="ARBA00022989"/>
    </source>
</evidence>
<dbReference type="EMBL" id="CT868296">
    <property type="protein sequence ID" value="CAK78116.1"/>
    <property type="molecule type" value="Genomic_DNA"/>
</dbReference>
<dbReference type="OrthoDB" id="2151161at2759"/>
<organism evidence="7 8">
    <name type="scientific">Paramecium tetraurelia</name>
    <dbReference type="NCBI Taxonomy" id="5888"/>
    <lineage>
        <taxon>Eukaryota</taxon>
        <taxon>Sar</taxon>
        <taxon>Alveolata</taxon>
        <taxon>Ciliophora</taxon>
        <taxon>Intramacronucleata</taxon>
        <taxon>Oligohymenophorea</taxon>
        <taxon>Peniculida</taxon>
        <taxon>Parameciidae</taxon>
        <taxon>Paramecium</taxon>
    </lineage>
</organism>
<dbReference type="GeneID" id="5031298"/>
<dbReference type="OMA" id="EEWIYEC"/>
<dbReference type="STRING" id="5888.A0D4Z9"/>
<feature type="transmembrane region" description="Helical" evidence="6">
    <location>
        <begin position="186"/>
        <end position="204"/>
    </location>
</feature>
<dbReference type="AlphaFoldDB" id="A0D4Z9"/>
<dbReference type="RefSeq" id="XP_001445513.1">
    <property type="nucleotide sequence ID" value="XM_001445476.2"/>
</dbReference>
<keyword evidence="5 6" id="KW-0472">Membrane</keyword>